<sequence>MATTTRLDIDLAFSLAEPDGQHGGERMQGTITAAGTDVEIFASRPELFLQTRTITLKEIRTLAADLAERGLSVSLSGPNGLVVRLGAIPAQRLQRLLTGSAHVALGSRAALAPLLRRRRRAGGAEPAPVVTLPPSTLFPLVPTLDRRIRRTVTTTHYTRGSGRPRLIFVVGSENWDGTPPRQFDLMPETTTIGSSPDADLRLDGLSPIHAEIRHDQNDEYVFFPLGPVTPGTESQGIDGSRPSEGGRILRTGARIELGPWRMAFFREEFADHGRPYGGRVGGELAYQKPQPARRSAAKPPPATPGPPVS</sequence>
<feature type="region of interest" description="Disordered" evidence="1">
    <location>
        <begin position="276"/>
        <end position="309"/>
    </location>
</feature>
<dbReference type="EMBL" id="SOFS01000018">
    <property type="protein sequence ID" value="TFC20888.1"/>
    <property type="molecule type" value="Genomic_DNA"/>
</dbReference>
<reference evidence="2 3" key="1">
    <citation type="submission" date="2019-03" db="EMBL/GenBank/DDBJ databases">
        <title>Genomics of glacier-inhabiting Cryobacterium strains.</title>
        <authorList>
            <person name="Liu Q."/>
            <person name="Xin Y.-H."/>
        </authorList>
    </citation>
    <scope>NUCLEOTIDE SEQUENCE [LARGE SCALE GENOMIC DNA]</scope>
    <source>
        <strain evidence="2 3">MDB1-5</strain>
    </source>
</reference>
<protein>
    <submittedName>
        <fullName evidence="2">FHA domain-containing protein</fullName>
    </submittedName>
</protein>
<evidence type="ECO:0000313" key="2">
    <source>
        <dbReference type="EMBL" id="TFC20888.1"/>
    </source>
</evidence>
<keyword evidence="3" id="KW-1185">Reference proteome</keyword>
<feature type="compositionally biased region" description="Pro residues" evidence="1">
    <location>
        <begin position="298"/>
        <end position="309"/>
    </location>
</feature>
<evidence type="ECO:0000256" key="1">
    <source>
        <dbReference type="SAM" id="MobiDB-lite"/>
    </source>
</evidence>
<dbReference type="InterPro" id="IPR008984">
    <property type="entry name" value="SMAD_FHA_dom_sf"/>
</dbReference>
<dbReference type="Proteomes" id="UP000297604">
    <property type="component" value="Unassembled WGS sequence"/>
</dbReference>
<dbReference type="SUPFAM" id="SSF49879">
    <property type="entry name" value="SMAD/FHA domain"/>
    <property type="match status" value="1"/>
</dbReference>
<dbReference type="RefSeq" id="WP_134561494.1">
    <property type="nucleotide sequence ID" value="NZ_SOFS01000018.1"/>
</dbReference>
<dbReference type="Gene3D" id="2.60.200.20">
    <property type="match status" value="1"/>
</dbReference>
<dbReference type="CDD" id="cd00060">
    <property type="entry name" value="FHA"/>
    <property type="match status" value="1"/>
</dbReference>
<accession>A0ABY2IQ04</accession>
<organism evidence="2 3">
    <name type="scientific">Cryobacterium glucosi</name>
    <dbReference type="NCBI Taxonomy" id="1259175"/>
    <lineage>
        <taxon>Bacteria</taxon>
        <taxon>Bacillati</taxon>
        <taxon>Actinomycetota</taxon>
        <taxon>Actinomycetes</taxon>
        <taxon>Micrococcales</taxon>
        <taxon>Microbacteriaceae</taxon>
        <taxon>Cryobacterium</taxon>
    </lineage>
</organism>
<evidence type="ECO:0000313" key="3">
    <source>
        <dbReference type="Proteomes" id="UP000297604"/>
    </source>
</evidence>
<comment type="caution">
    <text evidence="2">The sequence shown here is derived from an EMBL/GenBank/DDBJ whole genome shotgun (WGS) entry which is preliminary data.</text>
</comment>
<proteinExistence type="predicted"/>
<name>A0ABY2IQ04_9MICO</name>
<gene>
    <name evidence="2" type="ORF">E3O46_08160</name>
</gene>